<name>A0A4Y6PM05_PERCE</name>
<evidence type="ECO:0000313" key="1">
    <source>
        <dbReference type="EMBL" id="QDG49318.1"/>
    </source>
</evidence>
<accession>A0A5B8Y472</accession>
<gene>
    <name evidence="1" type="ORF">FIV42_00775</name>
</gene>
<sequence>MYQSQQLATIHAKPDWISALLYRRDPQFESARKFGFFVGIVLDHWRDGRPGLSSLTEVYAEIAELGCRVQTSPDYSRVEAPVLVWHVDWILEAFHAARDRLTASKHKGGVGRARGEEAWSLWSNVDVLDATQSKVARALDISNATASRRIATARRYVERELADRNRLHV</sequence>
<dbReference type="EMBL" id="CP041186">
    <property type="protein sequence ID" value="QDG49318.1"/>
    <property type="molecule type" value="Genomic_DNA"/>
</dbReference>
<dbReference type="RefSeq" id="WP_141195817.1">
    <property type="nucleotide sequence ID" value="NZ_CP041186.1"/>
</dbReference>
<protein>
    <submittedName>
        <fullName evidence="1">Uncharacterized protein</fullName>
    </submittedName>
</protein>
<organism evidence="1 2">
    <name type="scientific">Persicimonas caeni</name>
    <dbReference type="NCBI Taxonomy" id="2292766"/>
    <lineage>
        <taxon>Bacteria</taxon>
        <taxon>Deltaproteobacteria</taxon>
        <taxon>Bradymonadales</taxon>
        <taxon>Bradymonadaceae</taxon>
        <taxon>Persicimonas</taxon>
    </lineage>
</organism>
<accession>A0A4Y6PM05</accession>
<reference evidence="1 2" key="1">
    <citation type="submission" date="2019-06" db="EMBL/GenBank/DDBJ databases">
        <title>Persicimonas caeni gen. nov., sp. nov., a predatory bacterium isolated from solar saltern.</title>
        <authorList>
            <person name="Wang S."/>
        </authorList>
    </citation>
    <scope>NUCLEOTIDE SEQUENCE [LARGE SCALE GENOMIC DNA]</scope>
    <source>
        <strain evidence="1 2">YN101</strain>
    </source>
</reference>
<dbReference type="AlphaFoldDB" id="A0A4Y6PM05"/>
<evidence type="ECO:0000313" key="2">
    <source>
        <dbReference type="Proteomes" id="UP000315995"/>
    </source>
</evidence>
<dbReference type="Proteomes" id="UP000315995">
    <property type="component" value="Chromosome"/>
</dbReference>
<proteinExistence type="predicted"/>
<keyword evidence="2" id="KW-1185">Reference proteome</keyword>